<dbReference type="Pfam" id="PF12796">
    <property type="entry name" value="Ank_2"/>
    <property type="match status" value="1"/>
</dbReference>
<dbReference type="SUPFAM" id="SSF48403">
    <property type="entry name" value="Ankyrin repeat"/>
    <property type="match status" value="1"/>
</dbReference>
<dbReference type="OrthoDB" id="4860873at2759"/>
<dbReference type="AlphaFoldDB" id="A0A167PUZ2"/>
<proteinExistence type="predicted"/>
<keyword evidence="5" id="KW-1185">Reference proteome</keyword>
<evidence type="ECO:0000313" key="5">
    <source>
        <dbReference type="Proteomes" id="UP000076874"/>
    </source>
</evidence>
<name>A0A167PUZ2_9HYPO</name>
<dbReference type="PROSITE" id="PS50088">
    <property type="entry name" value="ANK_REPEAT"/>
    <property type="match status" value="1"/>
</dbReference>
<dbReference type="Proteomes" id="UP000076874">
    <property type="component" value="Unassembled WGS sequence"/>
</dbReference>
<organism evidence="4 5">
    <name type="scientific">Niveomyces insectorum RCEF 264</name>
    <dbReference type="NCBI Taxonomy" id="1081102"/>
    <lineage>
        <taxon>Eukaryota</taxon>
        <taxon>Fungi</taxon>
        <taxon>Dikarya</taxon>
        <taxon>Ascomycota</taxon>
        <taxon>Pezizomycotina</taxon>
        <taxon>Sordariomycetes</taxon>
        <taxon>Hypocreomycetidae</taxon>
        <taxon>Hypocreales</taxon>
        <taxon>Cordycipitaceae</taxon>
        <taxon>Niveomyces</taxon>
    </lineage>
</organism>
<reference evidence="4 5" key="1">
    <citation type="journal article" date="2016" name="Genome Biol. Evol.">
        <title>Divergent and convergent evolution of fungal pathogenicity.</title>
        <authorList>
            <person name="Shang Y."/>
            <person name="Xiao G."/>
            <person name="Zheng P."/>
            <person name="Cen K."/>
            <person name="Zhan S."/>
            <person name="Wang C."/>
        </authorList>
    </citation>
    <scope>NUCLEOTIDE SEQUENCE [LARGE SCALE GENOMIC DNA]</scope>
    <source>
        <strain evidence="4 5">RCEF 264</strain>
    </source>
</reference>
<dbReference type="InterPro" id="IPR050745">
    <property type="entry name" value="Multifunctional_regulatory"/>
</dbReference>
<comment type="caution">
    <text evidence="4">The sequence shown here is derived from an EMBL/GenBank/DDBJ whole genome shotgun (WGS) entry which is preliminary data.</text>
</comment>
<feature type="repeat" description="ANK" evidence="3">
    <location>
        <begin position="66"/>
        <end position="98"/>
    </location>
</feature>
<dbReference type="PANTHER" id="PTHR24189:SF50">
    <property type="entry name" value="ANKYRIN REPEAT AND SOCS BOX PROTEIN 2"/>
    <property type="match status" value="1"/>
</dbReference>
<protein>
    <submittedName>
        <fullName evidence="4">Ankyrin repeat-containing domain protein</fullName>
    </submittedName>
</protein>
<dbReference type="PANTHER" id="PTHR24189">
    <property type="entry name" value="MYOTROPHIN"/>
    <property type="match status" value="1"/>
</dbReference>
<dbReference type="Gene3D" id="1.25.40.20">
    <property type="entry name" value="Ankyrin repeat-containing domain"/>
    <property type="match status" value="1"/>
</dbReference>
<evidence type="ECO:0000256" key="3">
    <source>
        <dbReference type="PROSITE-ProRule" id="PRU00023"/>
    </source>
</evidence>
<dbReference type="STRING" id="1081102.A0A167PUZ2"/>
<evidence type="ECO:0000313" key="4">
    <source>
        <dbReference type="EMBL" id="OAA57051.1"/>
    </source>
</evidence>
<gene>
    <name evidence="4" type="ORF">SPI_07432</name>
</gene>
<dbReference type="InterPro" id="IPR036770">
    <property type="entry name" value="Ankyrin_rpt-contain_sf"/>
</dbReference>
<evidence type="ECO:0000256" key="2">
    <source>
        <dbReference type="ARBA" id="ARBA00023043"/>
    </source>
</evidence>
<dbReference type="InterPro" id="IPR002110">
    <property type="entry name" value="Ankyrin_rpt"/>
</dbReference>
<dbReference type="EMBL" id="AZHD01000015">
    <property type="protein sequence ID" value="OAA57051.1"/>
    <property type="molecule type" value="Genomic_DNA"/>
</dbReference>
<keyword evidence="1" id="KW-0677">Repeat</keyword>
<accession>A0A167PUZ2</accession>
<evidence type="ECO:0000256" key="1">
    <source>
        <dbReference type="ARBA" id="ARBA00022737"/>
    </source>
</evidence>
<dbReference type="SMART" id="SM00248">
    <property type="entry name" value="ANK"/>
    <property type="match status" value="3"/>
</dbReference>
<keyword evidence="2 3" id="KW-0040">ANK repeat</keyword>
<sequence length="179" mass="19612">MYLPVEGGADILSKDKTEQTPLAYNVDDSRTTVLQLLFSWVDKEEHESTVHLLLQKGASIDSREKCGCSPLLWTARYGHEAVVSVLLEGGAGILSTDKEGRTPLVYAYGNRHFDAMRLLQKQPNTFGVCDQERVREGCAISAGLGPCKLARGCITSVAIVGHRKWVSDRCLVIVVGHSK</sequence>